<dbReference type="InterPro" id="IPR011856">
    <property type="entry name" value="tRNA_endonuc-like_dom_sf"/>
</dbReference>
<dbReference type="PANTHER" id="PTHR34039">
    <property type="entry name" value="UPF0102 PROTEIN YRAN"/>
    <property type="match status" value="1"/>
</dbReference>
<protein>
    <recommendedName>
        <fullName evidence="2">UPF0102 protein DA01_04080</fullName>
    </recommendedName>
</protein>
<sequence length="121" mass="13783">MSYKRKETGKLGEELAAEYLKALGYRIIQTNCRLPEGEIDIVGQDGECLAFIEVRTKRRLEYGLPAESVTLRKKAHLIASAESYMQKYHLEHLPCRIDFVSVDLSQPESKLELIKNALGEE</sequence>
<comment type="similarity">
    <text evidence="1 2">Belongs to the UPF0102 family.</text>
</comment>
<evidence type="ECO:0000256" key="1">
    <source>
        <dbReference type="ARBA" id="ARBA00006738"/>
    </source>
</evidence>
<evidence type="ECO:0000313" key="4">
    <source>
        <dbReference type="Proteomes" id="UP000053577"/>
    </source>
</evidence>
<accession>A0A0V8LYA6</accession>
<name>A0A0V8LYA6_9CHLR</name>
<dbReference type="PATRIC" id="fig|61435.5.peg.814"/>
<dbReference type="NCBIfam" id="TIGR00252">
    <property type="entry name" value="YraN family protein"/>
    <property type="match status" value="1"/>
</dbReference>
<dbReference type="Pfam" id="PF02021">
    <property type="entry name" value="UPF0102"/>
    <property type="match status" value="1"/>
</dbReference>
<dbReference type="OrthoDB" id="9802516at2"/>
<dbReference type="InterPro" id="IPR011335">
    <property type="entry name" value="Restrct_endonuc-II-like"/>
</dbReference>
<dbReference type="NCBIfam" id="NF009150">
    <property type="entry name" value="PRK12497.1-3"/>
    <property type="match status" value="1"/>
</dbReference>
<reference evidence="3 4" key="1">
    <citation type="journal article" date="2015" name="Sci. Rep.">
        <title>A comparative genomics and reductive dehalogenase gene transcription study of two chloroethene-respiring bacteria, Dehalococcoides mccartyi strains MB and 11a.</title>
        <authorList>
            <person name="Low A."/>
            <person name="Shen Z."/>
            <person name="Cheng D."/>
            <person name="Rogers M.J."/>
            <person name="Lee P.K."/>
            <person name="He J."/>
        </authorList>
    </citation>
    <scope>NUCLEOTIDE SEQUENCE [LARGE SCALE GENOMIC DNA]</scope>
    <source>
        <strain evidence="3 4">MB</strain>
    </source>
</reference>
<dbReference type="SUPFAM" id="SSF52980">
    <property type="entry name" value="Restriction endonuclease-like"/>
    <property type="match status" value="1"/>
</dbReference>
<dbReference type="PANTHER" id="PTHR34039:SF1">
    <property type="entry name" value="UPF0102 PROTEIN YRAN"/>
    <property type="match status" value="1"/>
</dbReference>
<dbReference type="NCBIfam" id="NF011280">
    <property type="entry name" value="PRK14688.1"/>
    <property type="match status" value="1"/>
</dbReference>
<dbReference type="CDD" id="cd20736">
    <property type="entry name" value="PoNe_Nuclease"/>
    <property type="match status" value="1"/>
</dbReference>
<dbReference type="GO" id="GO:0003676">
    <property type="term" value="F:nucleic acid binding"/>
    <property type="evidence" value="ECO:0007669"/>
    <property type="project" value="InterPro"/>
</dbReference>
<dbReference type="InterPro" id="IPR003509">
    <property type="entry name" value="UPF0102_YraN-like"/>
</dbReference>
<evidence type="ECO:0000313" key="3">
    <source>
        <dbReference type="EMBL" id="KSV16416.1"/>
    </source>
</evidence>
<dbReference type="Gene3D" id="3.40.1350.10">
    <property type="match status" value="1"/>
</dbReference>
<proteinExistence type="inferred from homology"/>
<dbReference type="Proteomes" id="UP000053577">
    <property type="component" value="Unassembled WGS sequence"/>
</dbReference>
<dbReference type="AlphaFoldDB" id="A0A0V8LYA6"/>
<dbReference type="RefSeq" id="WP_058292816.1">
    <property type="nucleotide sequence ID" value="NZ_JGYD01000026.1"/>
</dbReference>
<evidence type="ECO:0000256" key="2">
    <source>
        <dbReference type="HAMAP-Rule" id="MF_00048"/>
    </source>
</evidence>
<comment type="caution">
    <text evidence="3">The sequence shown here is derived from an EMBL/GenBank/DDBJ whole genome shotgun (WGS) entry which is preliminary data.</text>
</comment>
<gene>
    <name evidence="3" type="ORF">DA01_04080</name>
</gene>
<organism evidence="3 4">
    <name type="scientific">Dehalococcoides mccartyi</name>
    <dbReference type="NCBI Taxonomy" id="61435"/>
    <lineage>
        <taxon>Bacteria</taxon>
        <taxon>Bacillati</taxon>
        <taxon>Chloroflexota</taxon>
        <taxon>Dehalococcoidia</taxon>
        <taxon>Dehalococcoidales</taxon>
        <taxon>Dehalococcoidaceae</taxon>
        <taxon>Dehalococcoides</taxon>
    </lineage>
</organism>
<dbReference type="EMBL" id="JGYD01000026">
    <property type="protein sequence ID" value="KSV16416.1"/>
    <property type="molecule type" value="Genomic_DNA"/>
</dbReference>
<dbReference type="HAMAP" id="MF_00048">
    <property type="entry name" value="UPF0102"/>
    <property type="match status" value="1"/>
</dbReference>